<dbReference type="EMBL" id="MJFZ01002514">
    <property type="protein sequence ID" value="RAW20682.1"/>
    <property type="molecule type" value="Genomic_DNA"/>
</dbReference>
<dbReference type="Proteomes" id="UP000251314">
    <property type="component" value="Unassembled WGS sequence"/>
</dbReference>
<dbReference type="AlphaFoldDB" id="A0A329RB64"/>
<feature type="signal peptide" evidence="1">
    <location>
        <begin position="1"/>
        <end position="20"/>
    </location>
</feature>
<gene>
    <name evidence="3" type="ORF">PC110_g22875</name>
</gene>
<dbReference type="STRING" id="29920.A0A329RB64"/>
<feature type="chain" id="PRO_5016448688" description="Reverse transcriptase Ty1/copia-type domain-containing protein" evidence="1">
    <location>
        <begin position="21"/>
        <end position="302"/>
    </location>
</feature>
<evidence type="ECO:0000256" key="1">
    <source>
        <dbReference type="SAM" id="SignalP"/>
    </source>
</evidence>
<dbReference type="Pfam" id="PF07727">
    <property type="entry name" value="RVT_2"/>
    <property type="match status" value="1"/>
</dbReference>
<evidence type="ECO:0000259" key="2">
    <source>
        <dbReference type="Pfam" id="PF07727"/>
    </source>
</evidence>
<dbReference type="PANTHER" id="PTHR11439:SF491">
    <property type="entry name" value="INTEGRASE CATALYTIC DOMAIN-CONTAINING PROTEIN"/>
    <property type="match status" value="1"/>
</dbReference>
<evidence type="ECO:0000313" key="3">
    <source>
        <dbReference type="EMBL" id="RAW20682.1"/>
    </source>
</evidence>
<name>A0A329RB64_9STRA</name>
<comment type="caution">
    <text evidence="3">The sequence shown here is derived from an EMBL/GenBank/DDBJ whole genome shotgun (WGS) entry which is preliminary data.</text>
</comment>
<organism evidence="3 4">
    <name type="scientific">Phytophthora cactorum</name>
    <dbReference type="NCBI Taxonomy" id="29920"/>
    <lineage>
        <taxon>Eukaryota</taxon>
        <taxon>Sar</taxon>
        <taxon>Stramenopiles</taxon>
        <taxon>Oomycota</taxon>
        <taxon>Peronosporomycetes</taxon>
        <taxon>Peronosporales</taxon>
        <taxon>Peronosporaceae</taxon>
        <taxon>Phytophthora</taxon>
    </lineage>
</organism>
<dbReference type="OrthoDB" id="123528at2759"/>
<proteinExistence type="predicted"/>
<evidence type="ECO:0000313" key="4">
    <source>
        <dbReference type="Proteomes" id="UP000251314"/>
    </source>
</evidence>
<accession>A0A329RB64</accession>
<dbReference type="PANTHER" id="PTHR11439">
    <property type="entry name" value="GAG-POL-RELATED RETROTRANSPOSON"/>
    <property type="match status" value="1"/>
</dbReference>
<keyword evidence="4" id="KW-1185">Reference proteome</keyword>
<dbReference type="InterPro" id="IPR043502">
    <property type="entry name" value="DNA/RNA_pol_sf"/>
</dbReference>
<dbReference type="SUPFAM" id="SSF56672">
    <property type="entry name" value="DNA/RNA polymerases"/>
    <property type="match status" value="1"/>
</dbReference>
<feature type="domain" description="Reverse transcriptase Ty1/copia-type" evidence="2">
    <location>
        <begin position="2"/>
        <end position="182"/>
    </location>
</feature>
<dbReference type="VEuPathDB" id="FungiDB:PC110_g22875"/>
<dbReference type="InterPro" id="IPR013103">
    <property type="entry name" value="RVT_2"/>
</dbReference>
<protein>
    <recommendedName>
        <fullName evidence="2">Reverse transcriptase Ty1/copia-type domain-containing protein</fullName>
    </recommendedName>
</protein>
<reference evidence="3 4" key="1">
    <citation type="submission" date="2018-01" db="EMBL/GenBank/DDBJ databases">
        <title>Draft genome of the strawberry crown rot pathogen Phytophthora cactorum.</title>
        <authorList>
            <person name="Armitage A.D."/>
            <person name="Lysoe E."/>
            <person name="Nellist C.F."/>
            <person name="Harrison R.J."/>
            <person name="Brurberg M.B."/>
        </authorList>
    </citation>
    <scope>NUCLEOTIDE SEQUENCE [LARGE SCALE GENOMIC DNA]</scope>
    <source>
        <strain evidence="3 4">10300</strain>
    </source>
</reference>
<keyword evidence="1" id="KW-0732">Signal</keyword>
<sequence>MSSFRMLVALAAALHLKLYGGDINTAYLNAMLAIRQYLRSIDGFPCAVEGHVYMVVKALYGLRQSGREWNSELNQWLLDRGYQRSMTEPCLYYRFDGNTTMLILVYVDDIMVATNEEEGKKILFDDLDTAYGIKDQGLLTQYLGIEVAQTDDSVTINQSKYAHEILETFGYSQAHAVGNPMETKVKLVPLGESEDADTSFEYRKAVGMLMYLATGTRPDLAFAVEQLSRFVAKPSAKHVGTLKRILRYLAGTVGYGITYERANEVPSSVALEGYCDSDWANDPESRKSTTGFVFTLAGGAIS</sequence>